<feature type="region of interest" description="Disordered" evidence="1">
    <location>
        <begin position="1"/>
        <end position="26"/>
    </location>
</feature>
<comment type="caution">
    <text evidence="2">The sequence shown here is derived from an EMBL/GenBank/DDBJ whole genome shotgun (WGS) entry which is preliminary data.</text>
</comment>
<evidence type="ECO:0000313" key="2">
    <source>
        <dbReference type="EMBL" id="OGZ93700.1"/>
    </source>
</evidence>
<protein>
    <recommendedName>
        <fullName evidence="4">DUF4352 domain-containing protein</fullName>
    </recommendedName>
</protein>
<organism evidence="2 3">
    <name type="scientific">Candidatus Sungbacteria bacterium GWC2_49_10</name>
    <dbReference type="NCBI Taxonomy" id="1802263"/>
    <lineage>
        <taxon>Bacteria</taxon>
        <taxon>Candidatus Sungiibacteriota</taxon>
    </lineage>
</organism>
<gene>
    <name evidence="2" type="ORF">A2131_00130</name>
</gene>
<dbReference type="Proteomes" id="UP000177392">
    <property type="component" value="Unassembled WGS sequence"/>
</dbReference>
<proteinExistence type="predicted"/>
<accession>A0A1G2K5E2</accession>
<sequence>MVFNRQEELAKSEEQAGEVKQKQWETKIDEEPPVTIEITPIEFGQAASKWKFNVIFTTHSGSLDFDPMQVASITDDKGGVSQPVAWEGPGPGGHHREGILIFNVPNPAALGVELKIKDVGGVAERLFIWNRE</sequence>
<evidence type="ECO:0000313" key="3">
    <source>
        <dbReference type="Proteomes" id="UP000177392"/>
    </source>
</evidence>
<dbReference type="AlphaFoldDB" id="A0A1G2K5E2"/>
<reference evidence="2 3" key="1">
    <citation type="journal article" date="2016" name="Nat. Commun.">
        <title>Thousands of microbial genomes shed light on interconnected biogeochemical processes in an aquifer system.</title>
        <authorList>
            <person name="Anantharaman K."/>
            <person name="Brown C.T."/>
            <person name="Hug L.A."/>
            <person name="Sharon I."/>
            <person name="Castelle C.J."/>
            <person name="Probst A.J."/>
            <person name="Thomas B.C."/>
            <person name="Singh A."/>
            <person name="Wilkins M.J."/>
            <person name="Karaoz U."/>
            <person name="Brodie E.L."/>
            <person name="Williams K.H."/>
            <person name="Hubbard S.S."/>
            <person name="Banfield J.F."/>
        </authorList>
    </citation>
    <scope>NUCLEOTIDE SEQUENCE [LARGE SCALE GENOMIC DNA]</scope>
</reference>
<dbReference type="EMBL" id="MHQB01000031">
    <property type="protein sequence ID" value="OGZ93700.1"/>
    <property type="molecule type" value="Genomic_DNA"/>
</dbReference>
<name>A0A1G2K5E2_9BACT</name>
<evidence type="ECO:0000256" key="1">
    <source>
        <dbReference type="SAM" id="MobiDB-lite"/>
    </source>
</evidence>
<evidence type="ECO:0008006" key="4">
    <source>
        <dbReference type="Google" id="ProtNLM"/>
    </source>
</evidence>